<dbReference type="Pfam" id="PF03741">
    <property type="entry name" value="TerC"/>
    <property type="match status" value="1"/>
</dbReference>
<reference evidence="8" key="1">
    <citation type="journal article" date="2019" name="Int. J. Syst. Evol. Microbiol.">
        <title>The Global Catalogue of Microorganisms (GCM) 10K type strain sequencing project: providing services to taxonomists for standard genome sequencing and annotation.</title>
        <authorList>
            <consortium name="The Broad Institute Genomics Platform"/>
            <consortium name="The Broad Institute Genome Sequencing Center for Infectious Disease"/>
            <person name="Wu L."/>
            <person name="Ma J."/>
        </authorList>
    </citation>
    <scope>NUCLEOTIDE SEQUENCE [LARGE SCALE GENOMIC DNA]</scope>
    <source>
        <strain evidence="8">CCM 8905</strain>
    </source>
</reference>
<comment type="subcellular location">
    <subcellularLocation>
        <location evidence="1">Membrane</location>
        <topology evidence="1">Multi-pass membrane protein</topology>
    </subcellularLocation>
</comment>
<feature type="transmembrane region" description="Helical" evidence="6">
    <location>
        <begin position="37"/>
        <end position="62"/>
    </location>
</feature>
<dbReference type="InterPro" id="IPR022493">
    <property type="entry name" value="CHP03716_TM_YkoY"/>
</dbReference>
<keyword evidence="4 6" id="KW-1133">Transmembrane helix</keyword>
<name>A0ABW1SP71_9LACO</name>
<dbReference type="PANTHER" id="PTHR30238">
    <property type="entry name" value="MEMBRANE BOUND PREDICTED REDOX MODULATOR"/>
    <property type="match status" value="1"/>
</dbReference>
<sequence length="272" mass="30844">MQFKELTQALLHFLGQLYGPFFDIHNWETVITSGNDWLIIFSLVLIECLLSVDNAVVLAAQTQSLPTKKEQEESLFYGIWGAYIFRFIIIGLGTYLINFWEIKVIGALYLVFLVFQYFTKTRVKHTRKLVKDKKRRLLPLFWSVVLQIEMMDIIFSVDSVLASLAISNNPVIVLIGGLIGILAMRGVAEVIMKLMRRIPELEPMAYILIGIIAVKLFVSIPAIDIEIPATLFGIIVLGAIVLTLLIHVIRKRRHPQTQTSKPTKKTSNSTES</sequence>
<evidence type="ECO:0000313" key="7">
    <source>
        <dbReference type="EMBL" id="MFC6205932.1"/>
    </source>
</evidence>
<dbReference type="NCBIfam" id="TIGR03716">
    <property type="entry name" value="R_switched_YkoY"/>
    <property type="match status" value="1"/>
</dbReference>
<evidence type="ECO:0000313" key="8">
    <source>
        <dbReference type="Proteomes" id="UP001596254"/>
    </source>
</evidence>
<dbReference type="EMBL" id="JBHSSK010000001">
    <property type="protein sequence ID" value="MFC6205932.1"/>
    <property type="molecule type" value="Genomic_DNA"/>
</dbReference>
<accession>A0ABW1SP71</accession>
<comment type="caution">
    <text evidence="7">The sequence shown here is derived from an EMBL/GenBank/DDBJ whole genome shotgun (WGS) entry which is preliminary data.</text>
</comment>
<dbReference type="Proteomes" id="UP001596254">
    <property type="component" value="Unassembled WGS sequence"/>
</dbReference>
<keyword evidence="5 6" id="KW-0472">Membrane</keyword>
<evidence type="ECO:0000256" key="5">
    <source>
        <dbReference type="ARBA" id="ARBA00023136"/>
    </source>
</evidence>
<feature type="transmembrane region" description="Helical" evidence="6">
    <location>
        <begin position="204"/>
        <end position="223"/>
    </location>
</feature>
<proteinExistence type="inferred from homology"/>
<protein>
    <submittedName>
        <fullName evidence="7">TerC family protein</fullName>
    </submittedName>
</protein>
<feature type="transmembrane region" description="Helical" evidence="6">
    <location>
        <begin position="74"/>
        <end position="96"/>
    </location>
</feature>
<keyword evidence="8" id="KW-1185">Reference proteome</keyword>
<comment type="similarity">
    <text evidence="2">Belongs to the TerC family.</text>
</comment>
<dbReference type="InterPro" id="IPR005496">
    <property type="entry name" value="Integral_membrane_TerC"/>
</dbReference>
<evidence type="ECO:0000256" key="4">
    <source>
        <dbReference type="ARBA" id="ARBA00022989"/>
    </source>
</evidence>
<feature type="transmembrane region" description="Helical" evidence="6">
    <location>
        <begin position="229"/>
        <end position="249"/>
    </location>
</feature>
<keyword evidence="3 6" id="KW-0812">Transmembrane</keyword>
<feature type="transmembrane region" description="Helical" evidence="6">
    <location>
        <begin position="172"/>
        <end position="192"/>
    </location>
</feature>
<gene>
    <name evidence="7" type="ORF">ACFP1G_00205</name>
</gene>
<evidence type="ECO:0000256" key="2">
    <source>
        <dbReference type="ARBA" id="ARBA00007511"/>
    </source>
</evidence>
<dbReference type="RefSeq" id="WP_125692797.1">
    <property type="nucleotide sequence ID" value="NZ_JBHSSK010000001.1"/>
</dbReference>
<dbReference type="PANTHER" id="PTHR30238:SF6">
    <property type="entry name" value="TERC-LIKE PROTEIN"/>
    <property type="match status" value="1"/>
</dbReference>
<evidence type="ECO:0000256" key="1">
    <source>
        <dbReference type="ARBA" id="ARBA00004141"/>
    </source>
</evidence>
<feature type="transmembrane region" description="Helical" evidence="6">
    <location>
        <begin position="140"/>
        <end position="166"/>
    </location>
</feature>
<organism evidence="7 8">
    <name type="scientific">Levilactobacillus tongjiangensis</name>
    <dbReference type="NCBI Taxonomy" id="2486023"/>
    <lineage>
        <taxon>Bacteria</taxon>
        <taxon>Bacillati</taxon>
        <taxon>Bacillota</taxon>
        <taxon>Bacilli</taxon>
        <taxon>Lactobacillales</taxon>
        <taxon>Lactobacillaceae</taxon>
        <taxon>Levilactobacillus</taxon>
    </lineage>
</organism>
<evidence type="ECO:0000256" key="3">
    <source>
        <dbReference type="ARBA" id="ARBA00022692"/>
    </source>
</evidence>
<feature type="transmembrane region" description="Helical" evidence="6">
    <location>
        <begin position="102"/>
        <end position="119"/>
    </location>
</feature>
<evidence type="ECO:0000256" key="6">
    <source>
        <dbReference type="SAM" id="Phobius"/>
    </source>
</evidence>